<feature type="transmembrane region" description="Helical" evidence="20">
    <location>
        <begin position="223"/>
        <end position="239"/>
    </location>
</feature>
<feature type="domain" description="NADH:ubiquinone/plastoquinone oxidoreductase chloroplast chain 5 C-terminal" evidence="23">
    <location>
        <begin position="448"/>
        <end position="685"/>
    </location>
</feature>
<evidence type="ECO:0000256" key="4">
    <source>
        <dbReference type="ARBA" id="ARBA00011199"/>
    </source>
</evidence>
<dbReference type="NCBIfam" id="TIGR01974">
    <property type="entry name" value="NDH_I_L"/>
    <property type="match status" value="1"/>
</dbReference>
<comment type="function">
    <text evidence="1 20">NDH shuttles electrons from NAD(P)H:plastoquinone, via FMN and iron-sulfur (Fe-S) centers, to quinones in the photosynthetic chain and possibly in a chloroplast respiratory chain. The immediate electron acceptor for the enzyme in this species is believed to be plastoquinone. Couples the redox reaction to proton translocation, and thus conserves the redox energy in a proton gradient.</text>
</comment>
<evidence type="ECO:0000313" key="24">
    <source>
        <dbReference type="EMBL" id="AMY95805.1"/>
    </source>
</evidence>
<dbReference type="PANTHER" id="PTHR42829:SF2">
    <property type="entry name" value="NADH-UBIQUINONE OXIDOREDUCTASE CHAIN 5"/>
    <property type="match status" value="1"/>
</dbReference>
<protein>
    <recommendedName>
        <fullName evidence="5 20">NAD(P)H-quinone oxidoreductase subunit 5, chloroplastic</fullName>
        <ecNumber evidence="20">7.1.1.-</ecNumber>
    </recommendedName>
    <alternativeName>
        <fullName evidence="20">NADH-plastoquinone oxidoreductase subunit 5</fullName>
    </alternativeName>
</protein>
<keyword evidence="10 20" id="KW-0874">Quinone</keyword>
<feature type="transmembrane region" description="Helical" evidence="20">
    <location>
        <begin position="6"/>
        <end position="28"/>
    </location>
</feature>
<dbReference type="InterPro" id="IPR018393">
    <property type="entry name" value="NADHpl_OxRdtase_5_subgr"/>
</dbReference>
<dbReference type="RefSeq" id="YP_009250912.1">
    <property type="nucleotide sequence ID" value="NC_030044.1"/>
</dbReference>
<keyword evidence="7 20" id="KW-0150">Chloroplast</keyword>
<comment type="catalytic activity">
    <reaction evidence="18 20">
        <text>a plastoquinone + NADPH + (n+1) H(+)(in) = a plastoquinol + NADP(+) + n H(+)(out)</text>
        <dbReference type="Rhea" id="RHEA:42612"/>
        <dbReference type="Rhea" id="RHEA-COMP:9561"/>
        <dbReference type="Rhea" id="RHEA-COMP:9562"/>
        <dbReference type="ChEBI" id="CHEBI:15378"/>
        <dbReference type="ChEBI" id="CHEBI:17757"/>
        <dbReference type="ChEBI" id="CHEBI:57783"/>
        <dbReference type="ChEBI" id="CHEBI:58349"/>
        <dbReference type="ChEBI" id="CHEBI:62192"/>
    </reaction>
</comment>
<comment type="catalytic activity">
    <reaction evidence="19 20">
        <text>a plastoquinone + NADH + (n+1) H(+)(in) = a plastoquinol + NAD(+) + n H(+)(out)</text>
        <dbReference type="Rhea" id="RHEA:42608"/>
        <dbReference type="Rhea" id="RHEA-COMP:9561"/>
        <dbReference type="Rhea" id="RHEA-COMP:9562"/>
        <dbReference type="ChEBI" id="CHEBI:15378"/>
        <dbReference type="ChEBI" id="CHEBI:17757"/>
        <dbReference type="ChEBI" id="CHEBI:57540"/>
        <dbReference type="ChEBI" id="CHEBI:57945"/>
        <dbReference type="ChEBI" id="CHEBI:62192"/>
    </reaction>
</comment>
<dbReference type="InterPro" id="IPR003945">
    <property type="entry name" value="NU5C-like"/>
</dbReference>
<evidence type="ECO:0000256" key="5">
    <source>
        <dbReference type="ARBA" id="ARBA00018648"/>
    </source>
</evidence>
<keyword evidence="6 20" id="KW-0813">Transport</keyword>
<dbReference type="Pfam" id="PF01010">
    <property type="entry name" value="Proton_antipo_C"/>
    <property type="match status" value="1"/>
</dbReference>
<feature type="transmembrane region" description="Helical" evidence="20">
    <location>
        <begin position="393"/>
        <end position="412"/>
    </location>
</feature>
<evidence type="ECO:0000256" key="2">
    <source>
        <dbReference type="ARBA" id="ARBA00004454"/>
    </source>
</evidence>
<evidence type="ECO:0000256" key="17">
    <source>
        <dbReference type="ARBA" id="ARBA00023136"/>
    </source>
</evidence>
<dbReference type="GO" id="GO:0009535">
    <property type="term" value="C:chloroplast thylakoid membrane"/>
    <property type="evidence" value="ECO:0007669"/>
    <property type="project" value="UniProtKB-SubCell"/>
</dbReference>
<feature type="domain" description="NADH-Ubiquinone oxidoreductase (complex I) chain 5 N-terminal" evidence="22">
    <location>
        <begin position="75"/>
        <end position="125"/>
    </location>
</feature>
<proteinExistence type="inferred from homology"/>
<evidence type="ECO:0000256" key="11">
    <source>
        <dbReference type="ARBA" id="ARBA00022857"/>
    </source>
</evidence>
<dbReference type="Pfam" id="PF00361">
    <property type="entry name" value="Proton_antipo_M"/>
    <property type="match status" value="1"/>
</dbReference>
<dbReference type="GO" id="GO:0008137">
    <property type="term" value="F:NADH dehydrogenase (ubiquinone) activity"/>
    <property type="evidence" value="ECO:0007669"/>
    <property type="project" value="InterPro"/>
</dbReference>
<dbReference type="GO" id="GO:0042773">
    <property type="term" value="P:ATP synthesis coupled electron transport"/>
    <property type="evidence" value="ECO:0007669"/>
    <property type="project" value="InterPro"/>
</dbReference>
<evidence type="ECO:0000256" key="6">
    <source>
        <dbReference type="ARBA" id="ARBA00022448"/>
    </source>
</evidence>
<comment type="subcellular location">
    <subcellularLocation>
        <location evidence="2 20">Plastid</location>
        <location evidence="2 20">Chloroplast thylakoid membrane</location>
        <topology evidence="2 20">Multi-pass membrane protein</topology>
    </subcellularLocation>
</comment>
<feature type="transmembrane region" description="Helical" evidence="20">
    <location>
        <begin position="351"/>
        <end position="373"/>
    </location>
</feature>
<keyword evidence="8 20" id="KW-0934">Plastid</keyword>
<feature type="transmembrane region" description="Helical" evidence="20">
    <location>
        <begin position="145"/>
        <end position="166"/>
    </location>
</feature>
<evidence type="ECO:0000256" key="18">
    <source>
        <dbReference type="ARBA" id="ARBA00047726"/>
    </source>
</evidence>
<keyword evidence="17 20" id="KW-0472">Membrane</keyword>
<dbReference type="Gene3D" id="1.20.5.2700">
    <property type="match status" value="1"/>
</dbReference>
<feature type="transmembrane region" description="Helical" evidence="20">
    <location>
        <begin position="85"/>
        <end position="109"/>
    </location>
</feature>
<feature type="transmembrane region" description="Helical" evidence="20">
    <location>
        <begin position="287"/>
        <end position="311"/>
    </location>
</feature>
<feature type="domain" description="NADH:quinone oxidoreductase/Mrp antiporter transmembrane" evidence="21">
    <location>
        <begin position="141"/>
        <end position="441"/>
    </location>
</feature>
<feature type="transmembrane region" description="Helical" evidence="20">
    <location>
        <begin position="601"/>
        <end position="619"/>
    </location>
</feature>
<keyword evidence="11 20" id="KW-0521">NADP</keyword>
<organism evidence="24">
    <name type="scientific">Iochroma umbellatum</name>
    <dbReference type="NCBI Taxonomy" id="362374"/>
    <lineage>
        <taxon>Eukaryota</taxon>
        <taxon>Viridiplantae</taxon>
        <taxon>Streptophyta</taxon>
        <taxon>Embryophyta</taxon>
        <taxon>Tracheophyta</taxon>
        <taxon>Spermatophyta</taxon>
        <taxon>Magnoliopsida</taxon>
        <taxon>eudicotyledons</taxon>
        <taxon>Gunneridae</taxon>
        <taxon>Pentapetalae</taxon>
        <taxon>asterids</taxon>
        <taxon>lamiids</taxon>
        <taxon>Solanales</taxon>
        <taxon>Solanaceae</taxon>
        <taxon>Solanoideae</taxon>
        <taxon>Physaleae</taxon>
        <taxon>Iochroma</taxon>
    </lineage>
</organism>
<feature type="transmembrane region" description="Helical" evidence="20">
    <location>
        <begin position="424"/>
        <end position="447"/>
    </location>
</feature>
<evidence type="ECO:0000259" key="21">
    <source>
        <dbReference type="Pfam" id="PF00361"/>
    </source>
</evidence>
<dbReference type="AlphaFoldDB" id="A0A165TPQ7"/>
<feature type="transmembrane region" description="Helical" evidence="20">
    <location>
        <begin position="542"/>
        <end position="563"/>
    </location>
</feature>
<evidence type="ECO:0000256" key="1">
    <source>
        <dbReference type="ARBA" id="ARBA00004059"/>
    </source>
</evidence>
<feature type="transmembrane region" description="Helical" evidence="20">
    <location>
        <begin position="121"/>
        <end position="139"/>
    </location>
</feature>
<evidence type="ECO:0000256" key="20">
    <source>
        <dbReference type="RuleBase" id="RU364062"/>
    </source>
</evidence>
<dbReference type="GO" id="GO:0048038">
    <property type="term" value="F:quinone binding"/>
    <property type="evidence" value="ECO:0007669"/>
    <property type="project" value="UniProtKB-KW"/>
</dbReference>
<evidence type="ECO:0000256" key="14">
    <source>
        <dbReference type="ARBA" id="ARBA00022989"/>
    </source>
</evidence>
<feature type="transmembrane region" description="Helical" evidence="20">
    <location>
        <begin position="260"/>
        <end position="281"/>
    </location>
</feature>
<comment type="similarity">
    <text evidence="3 20">Belongs to the complex I subunit 5 family.</text>
</comment>
<evidence type="ECO:0000259" key="23">
    <source>
        <dbReference type="Pfam" id="PF01010"/>
    </source>
</evidence>
<evidence type="ECO:0000256" key="3">
    <source>
        <dbReference type="ARBA" id="ARBA00008200"/>
    </source>
</evidence>
<sequence>MEQIYKYAWIIPFIPLPVPMLIGAGLILFPTATKSFRRMWAFQSVLLLSIVMIFSIYLSIQQINSSSFYQYVWSWIINNDFSLDFGYLIDPLTSIMSILITTVGIMVLIYSDNYMAHDQGYLRFFAYMSFFSTSMLGLVTSSNLIQIYIFWELVGLCSYLLIGFWFTRPVAANACQKAFVTNRVGDFGLLLGILGFYWITGSFEFRDLFEIFNNLIYKNEVNFLFVTLCAVLLFAGAVAKSAQFPLHVWLPDAMEGPTPISALIHAATMVAAGIFLVARLLPLFRVIPYIMYLISVIGIITVLLGATLALAQKDIKRGLAYSTMSQLGYMMLALGMGSYRSALFHLITHAYSKALLFLGSGSIIHSMETIVGYSPVKSQNMGLMGGLRKHVPITQITFLLGTLSLCGIPPLACFWSKDEILNNSWLYSPIFAIIAWATAGLTAFYMFRIYLLTFEGHLNVHFQNYGGKHKTPFYSISLWGKNGVKKNSCLLTMNNNESTYFFSKTKYPIDKNGRKMTRPFMTIAHFEHKAVYSYPYESDNTMLFPIFVLGLFTLFVGSIGIPFNQEGGNLDILSKWLAPSINLLHQKSNNSMDWDEFLKDAVLSVSIAYFGIFIASFLYKPIYSSLKNFELINSFVKKGPKRILWDKIINGIYDWSYNRAYIDAFYTRFFVGGIRGLAEFTHFFDRRIIDGMTNGVGVFIFIFFIKQLQFKIFWIPRVIIIQIRILIIINWTITSINIVIACLCKVRVEFILYFVLSIHSDFFRFIDFVRIPPFFRKKGRRRIRIFFSESLLFLFSPLHFGSSFYFYISFFLTFHPFFCF</sequence>
<keyword evidence="13" id="KW-1278">Translocase</keyword>
<dbReference type="Pfam" id="PF00662">
    <property type="entry name" value="Proton_antipo_N"/>
    <property type="match status" value="1"/>
</dbReference>
<dbReference type="InterPro" id="IPR001516">
    <property type="entry name" value="Proton_antipo_N"/>
</dbReference>
<dbReference type="EC" id="7.1.1.-" evidence="20"/>
<gene>
    <name evidence="20 24" type="primary">ndhF</name>
</gene>
<keyword evidence="16 20" id="KW-0793">Thylakoid</keyword>
<dbReference type="PRINTS" id="PR01434">
    <property type="entry name" value="NADHDHGNASE5"/>
</dbReference>
<evidence type="ECO:0000256" key="7">
    <source>
        <dbReference type="ARBA" id="ARBA00022528"/>
    </source>
</evidence>
<dbReference type="GeneID" id="27438515"/>
<evidence type="ECO:0000256" key="13">
    <source>
        <dbReference type="ARBA" id="ARBA00022967"/>
    </source>
</evidence>
<dbReference type="EMBL" id="KU310542">
    <property type="protein sequence ID" value="AMY95805.1"/>
    <property type="molecule type" value="Genomic_DNA"/>
</dbReference>
<geneLocation type="chloroplast" evidence="24"/>
<feature type="transmembrane region" description="Helical" evidence="20">
    <location>
        <begin position="318"/>
        <end position="339"/>
    </location>
</feature>
<dbReference type="InterPro" id="IPR001750">
    <property type="entry name" value="ND/Mrp_TM"/>
</dbReference>
<dbReference type="NCBIfam" id="NF005141">
    <property type="entry name" value="PRK06590.1"/>
    <property type="match status" value="1"/>
</dbReference>
<evidence type="ECO:0000256" key="19">
    <source>
        <dbReference type="ARBA" id="ARBA00048026"/>
    </source>
</evidence>
<evidence type="ECO:0000256" key="12">
    <source>
        <dbReference type="ARBA" id="ARBA00022957"/>
    </source>
</evidence>
<keyword evidence="12 20" id="KW-0618">Plastoquinone</keyword>
<dbReference type="InterPro" id="IPR002128">
    <property type="entry name" value="NADH_UbQ_OxRdtase_chlpt_su5_C"/>
</dbReference>
<feature type="transmembrane region" description="Helical" evidence="20">
    <location>
        <begin position="785"/>
        <end position="808"/>
    </location>
</feature>
<accession>A0A165TPQ7</accession>
<feature type="transmembrane region" description="Helical" evidence="20">
    <location>
        <begin position="721"/>
        <end position="744"/>
    </location>
</feature>
<evidence type="ECO:0000256" key="16">
    <source>
        <dbReference type="ARBA" id="ARBA00023078"/>
    </source>
</evidence>
<evidence type="ECO:0000256" key="9">
    <source>
        <dbReference type="ARBA" id="ARBA00022692"/>
    </source>
</evidence>
<dbReference type="PRINTS" id="PR01435">
    <property type="entry name" value="NPOXDRDTASE5"/>
</dbReference>
<evidence type="ECO:0000256" key="8">
    <source>
        <dbReference type="ARBA" id="ARBA00022640"/>
    </source>
</evidence>
<keyword evidence="15 20" id="KW-0520">NAD</keyword>
<keyword evidence="9 20" id="KW-0812">Transmembrane</keyword>
<name>A0A165TPQ7_9SOLA</name>
<feature type="transmembrane region" description="Helical" evidence="20">
    <location>
        <begin position="40"/>
        <end position="60"/>
    </location>
</feature>
<comment type="subunit">
    <text evidence="4 20">NDH is composed of at least 16 different subunits, 5 of which are encoded in the nucleus.</text>
</comment>
<dbReference type="GO" id="GO:0015990">
    <property type="term" value="P:electron transport coupled proton transport"/>
    <property type="evidence" value="ECO:0007669"/>
    <property type="project" value="TreeGrafter"/>
</dbReference>
<evidence type="ECO:0000259" key="22">
    <source>
        <dbReference type="Pfam" id="PF00662"/>
    </source>
</evidence>
<evidence type="ECO:0000256" key="10">
    <source>
        <dbReference type="ARBA" id="ARBA00022719"/>
    </source>
</evidence>
<dbReference type="PANTHER" id="PTHR42829">
    <property type="entry name" value="NADH-UBIQUINONE OXIDOREDUCTASE CHAIN 5"/>
    <property type="match status" value="1"/>
</dbReference>
<dbReference type="GO" id="GO:0003954">
    <property type="term" value="F:NADH dehydrogenase activity"/>
    <property type="evidence" value="ECO:0007669"/>
    <property type="project" value="TreeGrafter"/>
</dbReference>
<evidence type="ECO:0000256" key="15">
    <source>
        <dbReference type="ARBA" id="ARBA00023027"/>
    </source>
</evidence>
<feature type="transmembrane region" description="Helical" evidence="20">
    <location>
        <begin position="187"/>
        <end position="203"/>
    </location>
</feature>
<keyword evidence="14 20" id="KW-1133">Transmembrane helix</keyword>
<reference evidence="24" key="1">
    <citation type="submission" date="2015-12" db="EMBL/GenBank/DDBJ databases">
        <title>Iochroma umbellatum complete plastid genome.</title>
        <authorList>
            <person name="Janz F.M."/>
            <person name="Tittes S."/>
            <person name="Smith S."/>
            <person name="Gates D."/>
            <person name="Kane N.C."/>
        </authorList>
    </citation>
    <scope>NUCLEOTIDE SEQUENCE</scope>
</reference>